<evidence type="ECO:0000256" key="1">
    <source>
        <dbReference type="SAM" id="Phobius"/>
    </source>
</evidence>
<dbReference type="KEGG" id="mac:MA_0311"/>
<dbReference type="HOGENOM" id="CLU_080344_1_0_2"/>
<dbReference type="Proteomes" id="UP000002487">
    <property type="component" value="Chromosome"/>
</dbReference>
<keyword evidence="3" id="KW-1185">Reference proteome</keyword>
<name>Q8TTW4_METAC</name>
<evidence type="ECO:0000313" key="2">
    <source>
        <dbReference type="EMBL" id="AAM03764.1"/>
    </source>
</evidence>
<dbReference type="Gene3D" id="3.30.70.2970">
    <property type="entry name" value="Protein of unknown function (DUF541), domain 2"/>
    <property type="match status" value="1"/>
</dbReference>
<proteinExistence type="predicted"/>
<dbReference type="PhylomeDB" id="Q8TTW4"/>
<evidence type="ECO:0000313" key="3">
    <source>
        <dbReference type="Proteomes" id="UP000002487"/>
    </source>
</evidence>
<dbReference type="EnsemblBacteria" id="AAM03764">
    <property type="protein sequence ID" value="AAM03764"/>
    <property type="gene ID" value="MA_0311"/>
</dbReference>
<dbReference type="InParanoid" id="Q8TTW4"/>
<keyword evidence="1" id="KW-0472">Membrane</keyword>
<dbReference type="InterPro" id="IPR007497">
    <property type="entry name" value="SIMPL/DUF541"/>
</dbReference>
<dbReference type="PANTHER" id="PTHR34387:SF2">
    <property type="entry name" value="SLR1258 PROTEIN"/>
    <property type="match status" value="1"/>
</dbReference>
<reference evidence="2 3" key="1">
    <citation type="journal article" date="2002" name="Genome Res.">
        <title>The genome of Methanosarcina acetivorans reveals extensive metabolic and physiological diversity.</title>
        <authorList>
            <person name="Galagan J.E."/>
            <person name="Nusbaum C."/>
            <person name="Roy A."/>
            <person name="Endrizzi M.G."/>
            <person name="Macdonald P."/>
            <person name="FitzHugh W."/>
            <person name="Calvo S."/>
            <person name="Engels R."/>
            <person name="Smirnov S."/>
            <person name="Atnoor D."/>
            <person name="Brown A."/>
            <person name="Allen N."/>
            <person name="Naylor J."/>
            <person name="Stange-Thomann N."/>
            <person name="DeArellano K."/>
            <person name="Johnson R."/>
            <person name="Linton L."/>
            <person name="McEwan P."/>
            <person name="McKernan K."/>
            <person name="Talamas J."/>
            <person name="Tirrell A."/>
            <person name="Ye W."/>
            <person name="Zimmer A."/>
            <person name="Barber R.D."/>
            <person name="Cann I."/>
            <person name="Graham D.E."/>
            <person name="Grahame D.A."/>
            <person name="Guss A."/>
            <person name="Hedderich R."/>
            <person name="Ingram-Smith C."/>
            <person name="Kuettner C.H."/>
            <person name="Krzycki J.A."/>
            <person name="Leigh J.A."/>
            <person name="Li W."/>
            <person name="Liu J."/>
            <person name="Mukhopadhyay B."/>
            <person name="Reeve J.N."/>
            <person name="Smith K."/>
            <person name="Springer T.A."/>
            <person name="Umayam L.A."/>
            <person name="White O."/>
            <person name="White R.H."/>
            <person name="de Macario E.C."/>
            <person name="Ferry J.G."/>
            <person name="Jarrell K.F."/>
            <person name="Jing H."/>
            <person name="Macario A.J.L."/>
            <person name="Paulsen I."/>
            <person name="Pritchett M."/>
            <person name="Sowers K.R."/>
            <person name="Swanson R.V."/>
            <person name="Zinder S.H."/>
            <person name="Lander E."/>
            <person name="Metcalf W.W."/>
            <person name="Birren B."/>
        </authorList>
    </citation>
    <scope>NUCLEOTIDE SEQUENCE [LARGE SCALE GENOMIC DNA]</scope>
    <source>
        <strain evidence="3">ATCC 35395 / DSM 2834 / JCM 12185 / C2A</strain>
    </source>
</reference>
<dbReference type="InterPro" id="IPR052022">
    <property type="entry name" value="26kDa_periplasmic_antigen"/>
</dbReference>
<organism evidence="2 3">
    <name type="scientific">Methanosarcina acetivorans (strain ATCC 35395 / DSM 2834 / JCM 12185 / C2A)</name>
    <dbReference type="NCBI Taxonomy" id="188937"/>
    <lineage>
        <taxon>Archaea</taxon>
        <taxon>Methanobacteriati</taxon>
        <taxon>Methanobacteriota</taxon>
        <taxon>Stenosarchaea group</taxon>
        <taxon>Methanomicrobia</taxon>
        <taxon>Methanosarcinales</taxon>
        <taxon>Methanosarcinaceae</taxon>
        <taxon>Methanosarcina</taxon>
    </lineage>
</organism>
<protein>
    <submittedName>
        <fullName evidence="2">Outer membrane protein</fullName>
    </submittedName>
</protein>
<dbReference type="Pfam" id="PF04402">
    <property type="entry name" value="SIMPL"/>
    <property type="match status" value="1"/>
</dbReference>
<gene>
    <name evidence="2" type="ordered locus">MA_0311</name>
</gene>
<sequence>MNKEYVKMSQENKNDKSYYVIIALSVVLVLMAATIYAISQSGSEKGAENTISMSGYAEQKVVPDTATLNVGVVVQSETAKEASDENAALMSAVIAELKAMGLQDREMKTSYVSVYPVYNYENERTITGYSASNSVQITTTNLDNLSEIIDRSTAAGANEIGSISFSVSDDMQKQLREDLMNEAVADASSKATALAKSLGVEITGVQTSSISENGGSRVYYDYAIATEEAGSGAVSTPVQPGESTVSMSVQVTYYIE</sequence>
<dbReference type="Gene3D" id="3.30.110.170">
    <property type="entry name" value="Protein of unknown function (DUF541), domain 1"/>
    <property type="match status" value="1"/>
</dbReference>
<keyword evidence="1" id="KW-1133">Transmembrane helix</keyword>
<dbReference type="AlphaFoldDB" id="Q8TTW4"/>
<feature type="transmembrane region" description="Helical" evidence="1">
    <location>
        <begin position="18"/>
        <end position="38"/>
    </location>
</feature>
<dbReference type="PANTHER" id="PTHR34387">
    <property type="entry name" value="SLR1258 PROTEIN"/>
    <property type="match status" value="1"/>
</dbReference>
<dbReference type="GO" id="GO:0006974">
    <property type="term" value="P:DNA damage response"/>
    <property type="evidence" value="ECO:0000318"/>
    <property type="project" value="GO_Central"/>
</dbReference>
<keyword evidence="1" id="KW-0812">Transmembrane</keyword>
<accession>Q8TTW4</accession>
<dbReference type="EMBL" id="AE010299">
    <property type="protein sequence ID" value="AAM03764.1"/>
    <property type="molecule type" value="Genomic_DNA"/>
</dbReference>